<name>A0A085M7A5_9BILA</name>
<evidence type="ECO:0000313" key="1">
    <source>
        <dbReference type="EMBL" id="KFD53101.1"/>
    </source>
</evidence>
<reference evidence="1 3" key="1">
    <citation type="journal article" date="2014" name="Nat. Genet.">
        <title>Genome and transcriptome of the porcine whipworm Trichuris suis.</title>
        <authorList>
            <person name="Jex A.R."/>
            <person name="Nejsum P."/>
            <person name="Schwarz E.M."/>
            <person name="Hu L."/>
            <person name="Young N.D."/>
            <person name="Hall R.S."/>
            <person name="Korhonen P.K."/>
            <person name="Liao S."/>
            <person name="Thamsborg S."/>
            <person name="Xia J."/>
            <person name="Xu P."/>
            <person name="Wang S."/>
            <person name="Scheerlinck J.P."/>
            <person name="Hofmann A."/>
            <person name="Sternberg P.W."/>
            <person name="Wang J."/>
            <person name="Gasser R.B."/>
        </authorList>
    </citation>
    <scope>NUCLEOTIDE SEQUENCE [LARGE SCALE GENOMIC DNA]</scope>
    <source>
        <strain evidence="2">DCEP-RM93F</strain>
        <strain evidence="1">DCEP-RM93M</strain>
    </source>
</reference>
<protein>
    <submittedName>
        <fullName evidence="1">Uncharacterized protein</fullName>
    </submittedName>
</protein>
<evidence type="ECO:0000313" key="3">
    <source>
        <dbReference type="Proteomes" id="UP000030764"/>
    </source>
</evidence>
<dbReference type="Proteomes" id="UP000030758">
    <property type="component" value="Unassembled WGS sequence"/>
</dbReference>
<proteinExistence type="predicted"/>
<sequence length="77" mass="8534">MKRTVEARSLSHPLYCRTTSEEAEARSRFLTLWNLALERVVLTCTVSSDRPLLLSCSVSPELEPSTTLEPAANGVNK</sequence>
<dbReference type="EMBL" id="KL363220">
    <property type="protein sequence ID" value="KFD53101.1"/>
    <property type="molecule type" value="Genomic_DNA"/>
</dbReference>
<evidence type="ECO:0000313" key="2">
    <source>
        <dbReference type="EMBL" id="KFD70753.1"/>
    </source>
</evidence>
<dbReference type="Proteomes" id="UP000030764">
    <property type="component" value="Unassembled WGS sequence"/>
</dbReference>
<gene>
    <name evidence="1" type="ORF">M513_06015</name>
    <name evidence="2" type="ORF">M514_06015</name>
</gene>
<feature type="non-terminal residue" evidence="1">
    <location>
        <position position="77"/>
    </location>
</feature>
<dbReference type="AlphaFoldDB" id="A0A085M7A5"/>
<dbReference type="EMBL" id="KL367486">
    <property type="protein sequence ID" value="KFD70753.1"/>
    <property type="molecule type" value="Genomic_DNA"/>
</dbReference>
<accession>A0A085M7A5</accession>
<keyword evidence="3" id="KW-1185">Reference proteome</keyword>
<organism evidence="1 3">
    <name type="scientific">Trichuris suis</name>
    <name type="common">pig whipworm</name>
    <dbReference type="NCBI Taxonomy" id="68888"/>
    <lineage>
        <taxon>Eukaryota</taxon>
        <taxon>Metazoa</taxon>
        <taxon>Ecdysozoa</taxon>
        <taxon>Nematoda</taxon>
        <taxon>Enoplea</taxon>
        <taxon>Dorylaimia</taxon>
        <taxon>Trichinellida</taxon>
        <taxon>Trichuridae</taxon>
        <taxon>Trichuris</taxon>
    </lineage>
</organism>